<evidence type="ECO:0008006" key="4">
    <source>
        <dbReference type="Google" id="ProtNLM"/>
    </source>
</evidence>
<evidence type="ECO:0000256" key="1">
    <source>
        <dbReference type="SAM" id="SignalP"/>
    </source>
</evidence>
<dbReference type="PROSITE" id="PS51257">
    <property type="entry name" value="PROKAR_LIPOPROTEIN"/>
    <property type="match status" value="1"/>
</dbReference>
<name>A0A9R1CBB8_9BACT</name>
<proteinExistence type="predicted"/>
<organism evidence="2 3">
    <name type="scientific">Prevotella lacticifex</name>
    <dbReference type="NCBI Taxonomy" id="2854755"/>
    <lineage>
        <taxon>Bacteria</taxon>
        <taxon>Pseudomonadati</taxon>
        <taxon>Bacteroidota</taxon>
        <taxon>Bacteroidia</taxon>
        <taxon>Bacteroidales</taxon>
        <taxon>Prevotellaceae</taxon>
        <taxon>Prevotella</taxon>
    </lineage>
</organism>
<dbReference type="EMBL" id="BPUB01000002">
    <property type="protein sequence ID" value="GJG59409.1"/>
    <property type="molecule type" value="Genomic_DNA"/>
</dbReference>
<gene>
    <name evidence="2" type="ORF">PRLR5076_22600</name>
</gene>
<dbReference type="Pfam" id="PF14092">
    <property type="entry name" value="DUF4270"/>
    <property type="match status" value="1"/>
</dbReference>
<accession>A0A9R1CBB8</accession>
<dbReference type="AlphaFoldDB" id="A0A9R1CBB8"/>
<keyword evidence="3" id="KW-1185">Reference proteome</keyword>
<evidence type="ECO:0000313" key="2">
    <source>
        <dbReference type="EMBL" id="GJG59409.1"/>
    </source>
</evidence>
<feature type="chain" id="PRO_5040423005" description="DUF4270 domain-containing protein" evidence="1">
    <location>
        <begin position="20"/>
        <end position="478"/>
    </location>
</feature>
<feature type="signal peptide" evidence="1">
    <location>
        <begin position="1"/>
        <end position="19"/>
    </location>
</feature>
<dbReference type="RefSeq" id="WP_223925547.1">
    <property type="nucleotide sequence ID" value="NZ_BPTU01000001.1"/>
</dbReference>
<reference evidence="2" key="1">
    <citation type="journal article" date="2022" name="Int. J. Syst. Evol. Microbiol.">
        <title>Prevotella lacticifex sp. nov., isolated from the rumen of cows.</title>
        <authorList>
            <person name="Shinkai T."/>
            <person name="Ikeyama N."/>
            <person name="Kumagai M."/>
            <person name="Ohmori H."/>
            <person name="Sakamoto M."/>
            <person name="Ohkuma M."/>
            <person name="Mitsumori M."/>
        </authorList>
    </citation>
    <scope>NUCLEOTIDE SEQUENCE</scope>
    <source>
        <strain evidence="2">R5076</strain>
    </source>
</reference>
<evidence type="ECO:0000313" key="3">
    <source>
        <dbReference type="Proteomes" id="UP000825483"/>
    </source>
</evidence>
<comment type="caution">
    <text evidence="2">The sequence shown here is derived from an EMBL/GenBank/DDBJ whole genome shotgun (WGS) entry which is preliminary data.</text>
</comment>
<sequence>MKSKQLILFVAALALLFTACDDTTDNIGSSLTPLSDRINVVADTFSVTSRTILADSIMARNTTGYLGRIKDPETGDVVKAGFMTQFHTLEGYKLPDESQIVSRDANGNVIADSCELELTFDNYYGDSLAQMKMRAYLMDSPMEEGVNYSTNYDPLKAGKISANGLRQDRTYTLADMTVSDSARSVKNYVKNIRIKLNKPYTKDGVTYNNYGTYIMRTFYAHPELFSSNYKFIHDVIPGFYFENTGGIGSMAYINTPLIFYYFRYNVTTDSTIVASSSFAGTEEVLQTTTFSTDRDKLKELAADNSCTYLKTPEGLYTEVSLPVAEIMSGHENDTVNTARLNIPRIVNQNSSAYSLSLPSTVLMIPADSLYSFFANHQLPDYKTSYIATYSTKTNSYLFGNISGMVNAMYRNRMAGNTSEKWNKVVLVPVTLETTKTSSNATTLVNLSSDMSLSSTRLLGGTDNPDALKITVVYSSFKH</sequence>
<dbReference type="GeneID" id="72466549"/>
<dbReference type="Proteomes" id="UP000825483">
    <property type="component" value="Unassembled WGS sequence"/>
</dbReference>
<keyword evidence="1" id="KW-0732">Signal</keyword>
<protein>
    <recommendedName>
        <fullName evidence="4">DUF4270 domain-containing protein</fullName>
    </recommendedName>
</protein>
<dbReference type="InterPro" id="IPR025366">
    <property type="entry name" value="DUF4270"/>
</dbReference>